<evidence type="ECO:0000256" key="3">
    <source>
        <dbReference type="PROSITE-ProRule" id="PRU00649"/>
    </source>
</evidence>
<dbReference type="InterPro" id="IPR003617">
    <property type="entry name" value="TFIIS/CRSP70_N_sub"/>
</dbReference>
<dbReference type="InterPro" id="IPR017923">
    <property type="entry name" value="TFIIS_N"/>
</dbReference>
<dbReference type="InterPro" id="IPR035441">
    <property type="entry name" value="TFIIS/LEDGF_dom_sf"/>
</dbReference>
<keyword evidence="2 3" id="KW-0539">Nucleus</keyword>
<dbReference type="SUPFAM" id="SSF47676">
    <property type="entry name" value="Conserved domain common to transcription factors TFIIS, elongin A, CRSP70"/>
    <property type="match status" value="1"/>
</dbReference>
<dbReference type="EMBL" id="BLXT01002484">
    <property type="protein sequence ID" value="GFN95046.1"/>
    <property type="molecule type" value="Genomic_DNA"/>
</dbReference>
<dbReference type="GO" id="GO:0003746">
    <property type="term" value="F:translation elongation factor activity"/>
    <property type="evidence" value="ECO:0007669"/>
    <property type="project" value="UniProtKB-KW"/>
</dbReference>
<keyword evidence="5" id="KW-0648">Protein biosynthesis</keyword>
<dbReference type="Pfam" id="PF08711">
    <property type="entry name" value="Med26"/>
    <property type="match status" value="1"/>
</dbReference>
<dbReference type="PROSITE" id="PS51319">
    <property type="entry name" value="TFIIS_N"/>
    <property type="match status" value="1"/>
</dbReference>
<dbReference type="AlphaFoldDB" id="A0AAV3ZKJ0"/>
<keyword evidence="6" id="KW-1185">Reference proteome</keyword>
<dbReference type="Proteomes" id="UP000735302">
    <property type="component" value="Unassembled WGS sequence"/>
</dbReference>
<gene>
    <name evidence="5" type="ORF">PoB_002155200</name>
</gene>
<reference evidence="5 6" key="1">
    <citation type="journal article" date="2021" name="Elife">
        <title>Chloroplast acquisition without the gene transfer in kleptoplastic sea slugs, Plakobranchus ocellatus.</title>
        <authorList>
            <person name="Maeda T."/>
            <person name="Takahashi S."/>
            <person name="Yoshida T."/>
            <person name="Shimamura S."/>
            <person name="Takaki Y."/>
            <person name="Nagai Y."/>
            <person name="Toyoda A."/>
            <person name="Suzuki Y."/>
            <person name="Arimoto A."/>
            <person name="Ishii H."/>
            <person name="Satoh N."/>
            <person name="Nishiyama T."/>
            <person name="Hasebe M."/>
            <person name="Maruyama T."/>
            <person name="Minagawa J."/>
            <person name="Obokata J."/>
            <person name="Shigenobu S."/>
        </authorList>
    </citation>
    <scope>NUCLEOTIDE SEQUENCE [LARGE SCALE GENOMIC DNA]</scope>
</reference>
<evidence type="ECO:0000259" key="4">
    <source>
        <dbReference type="PROSITE" id="PS51319"/>
    </source>
</evidence>
<accession>A0AAV3ZKJ0</accession>
<dbReference type="GO" id="GO:0005634">
    <property type="term" value="C:nucleus"/>
    <property type="evidence" value="ECO:0007669"/>
    <property type="project" value="UniProtKB-SubCell"/>
</dbReference>
<sequence>MEKYLKRTPRVKPDRDVVACSSSSGLKQSTLHSLKGVVVVEEIEYLKCKLQLPGQSVDILLTSLKELSKKVPPRHILLSTKIGHTVNKLRKHPDQAVSSEAKRVYVKWMSYFKEKREKPQIEVKYDKKTEDVRLTAKRLFSEVLGTEQSNFTVEAVEREVFHCHKRRACPACRRTMRAIVFKLRNSEETKSSLLNGALSIEEFVKQNKKI</sequence>
<protein>
    <submittedName>
        <fullName evidence="5">Transcription elongation factor a n-terminal and central domain-containing protein 2</fullName>
    </submittedName>
</protein>
<evidence type="ECO:0000313" key="5">
    <source>
        <dbReference type="EMBL" id="GFN95046.1"/>
    </source>
</evidence>
<dbReference type="Gene3D" id="1.20.930.10">
    <property type="entry name" value="Conserved domain common to transcription factors TFIIS, elongin A, CRSP70"/>
    <property type="match status" value="1"/>
</dbReference>
<comment type="caution">
    <text evidence="5">The sequence shown here is derived from an EMBL/GenBank/DDBJ whole genome shotgun (WGS) entry which is preliminary data.</text>
</comment>
<evidence type="ECO:0000256" key="1">
    <source>
        <dbReference type="ARBA" id="ARBA00004123"/>
    </source>
</evidence>
<name>A0AAV3ZKJ0_9GAST</name>
<dbReference type="SMART" id="SM00509">
    <property type="entry name" value="TFS2N"/>
    <property type="match status" value="1"/>
</dbReference>
<proteinExistence type="predicted"/>
<keyword evidence="5" id="KW-0251">Elongation factor</keyword>
<feature type="domain" description="TFIIS N-terminal" evidence="4">
    <location>
        <begin position="41"/>
        <end position="115"/>
    </location>
</feature>
<evidence type="ECO:0000256" key="2">
    <source>
        <dbReference type="ARBA" id="ARBA00023242"/>
    </source>
</evidence>
<comment type="subcellular location">
    <subcellularLocation>
        <location evidence="1 3">Nucleus</location>
    </subcellularLocation>
</comment>
<evidence type="ECO:0000313" key="6">
    <source>
        <dbReference type="Proteomes" id="UP000735302"/>
    </source>
</evidence>
<organism evidence="5 6">
    <name type="scientific">Plakobranchus ocellatus</name>
    <dbReference type="NCBI Taxonomy" id="259542"/>
    <lineage>
        <taxon>Eukaryota</taxon>
        <taxon>Metazoa</taxon>
        <taxon>Spiralia</taxon>
        <taxon>Lophotrochozoa</taxon>
        <taxon>Mollusca</taxon>
        <taxon>Gastropoda</taxon>
        <taxon>Heterobranchia</taxon>
        <taxon>Euthyneura</taxon>
        <taxon>Panpulmonata</taxon>
        <taxon>Sacoglossa</taxon>
        <taxon>Placobranchoidea</taxon>
        <taxon>Plakobranchidae</taxon>
        <taxon>Plakobranchus</taxon>
    </lineage>
</organism>